<evidence type="ECO:0000313" key="16">
    <source>
        <dbReference type="Proteomes" id="UP001153148"/>
    </source>
</evidence>
<dbReference type="InterPro" id="IPR039731">
    <property type="entry name" value="Rce1"/>
</dbReference>
<feature type="transmembrane region" description="Helical" evidence="13">
    <location>
        <begin position="121"/>
        <end position="145"/>
    </location>
</feature>
<evidence type="ECO:0000256" key="7">
    <source>
        <dbReference type="ARBA" id="ARBA00022989"/>
    </source>
</evidence>
<accession>A0ABN7NDQ6</accession>
<evidence type="ECO:0000256" key="9">
    <source>
        <dbReference type="ARBA" id="ARBA00032607"/>
    </source>
</evidence>
<gene>
    <name evidence="15" type="ORF">TPAB3V08_LOCUS46</name>
</gene>
<dbReference type="Proteomes" id="UP001153148">
    <property type="component" value="Unassembled WGS sequence"/>
</dbReference>
<feature type="transmembrane region" description="Helical" evidence="13">
    <location>
        <begin position="151"/>
        <end position="174"/>
    </location>
</feature>
<evidence type="ECO:0000256" key="6">
    <source>
        <dbReference type="ARBA" id="ARBA00022824"/>
    </source>
</evidence>
<dbReference type="PANTHER" id="PTHR13046">
    <property type="entry name" value="PROTEASE U48 CAAX PRENYL PROTEASE RCE1"/>
    <property type="match status" value="1"/>
</dbReference>
<evidence type="ECO:0000256" key="8">
    <source>
        <dbReference type="ARBA" id="ARBA00023136"/>
    </source>
</evidence>
<dbReference type="EMBL" id="CAJPIN010000037">
    <property type="protein sequence ID" value="CAG2052940.1"/>
    <property type="molecule type" value="Genomic_DNA"/>
</dbReference>
<sequence length="248" mass="28119">MEDKLTDYPCLSSISACLMLSIIYVSSLYVWNSPHHRDHPSTIKKRFFSASVWQLLGLRVRGLFPAVLTSLVLTMMLFLGPLCMQEPMYWVSNFQNLIWVRNHIVAPLSEEFTFRACMLPLLLQCFQPITAIFVCPLFFGIGFQLSYTTIFGAYSAFLFFKTGHFVAPLTAHAFCNHMGFPDFAEILTYKDPRRCFLIFLYVIGLVGPQQGVPPVSWDWLRNATLDALIRAAATAAKEGQGEMHGVEQ</sequence>
<evidence type="ECO:0000256" key="4">
    <source>
        <dbReference type="ARBA" id="ARBA00022692"/>
    </source>
</evidence>
<evidence type="ECO:0000256" key="10">
    <source>
        <dbReference type="ARBA" id="ARBA00047280"/>
    </source>
</evidence>
<proteinExistence type="inferred from homology"/>
<evidence type="ECO:0000259" key="14">
    <source>
        <dbReference type="Pfam" id="PF02517"/>
    </source>
</evidence>
<comment type="caution">
    <text evidence="15">The sequence shown here is derived from an EMBL/GenBank/DDBJ whole genome shotgun (WGS) entry which is preliminary data.</text>
</comment>
<keyword evidence="5" id="KW-0378">Hydrolase</keyword>
<feature type="transmembrane region" description="Helical" evidence="13">
    <location>
        <begin position="12"/>
        <end position="31"/>
    </location>
</feature>
<evidence type="ECO:0000256" key="13">
    <source>
        <dbReference type="SAM" id="Phobius"/>
    </source>
</evidence>
<keyword evidence="7 13" id="KW-1133">Transmembrane helix</keyword>
<evidence type="ECO:0000313" key="15">
    <source>
        <dbReference type="EMBL" id="CAG2052940.1"/>
    </source>
</evidence>
<evidence type="ECO:0000256" key="1">
    <source>
        <dbReference type="ARBA" id="ARBA00004477"/>
    </source>
</evidence>
<evidence type="ECO:0000256" key="5">
    <source>
        <dbReference type="ARBA" id="ARBA00022801"/>
    </source>
</evidence>
<evidence type="ECO:0000256" key="2">
    <source>
        <dbReference type="ARBA" id="ARBA00006897"/>
    </source>
</evidence>
<dbReference type="EC" id="3.4.26.1" evidence="11"/>
<keyword evidence="4 13" id="KW-0812">Transmembrane</keyword>
<feature type="domain" description="CAAX prenyl protease 2/Lysostaphin resistance protein A-like" evidence="14">
    <location>
        <begin position="97"/>
        <end position="178"/>
    </location>
</feature>
<dbReference type="Pfam" id="PF02517">
    <property type="entry name" value="Rce1-like"/>
    <property type="match status" value="1"/>
</dbReference>
<protein>
    <recommendedName>
        <fullName evidence="12">CAAX prenyl protease 2</fullName>
        <ecNumber evidence="11">3.4.26.1</ecNumber>
    </recommendedName>
    <alternativeName>
        <fullName evidence="9">Farnesylated proteins-converting enzyme 2</fullName>
    </alternativeName>
</protein>
<keyword evidence="6" id="KW-0256">Endoplasmic reticulum</keyword>
<evidence type="ECO:0000256" key="11">
    <source>
        <dbReference type="ARBA" id="ARBA00049729"/>
    </source>
</evidence>
<feature type="transmembrane region" description="Helical" evidence="13">
    <location>
        <begin position="195"/>
        <end position="212"/>
    </location>
</feature>
<keyword evidence="8 13" id="KW-0472">Membrane</keyword>
<keyword evidence="16" id="KW-1185">Reference proteome</keyword>
<dbReference type="InterPro" id="IPR003675">
    <property type="entry name" value="Rce1/LyrA-like_dom"/>
</dbReference>
<keyword evidence="3" id="KW-0645">Protease</keyword>
<comment type="catalytic activity">
    <reaction evidence="10">
        <text>Hydrolyzes the peptide bond -P2-(S-farnesyl or geranylgeranyl)C-P1'-P2'-P3'-COOH where P1' and P2' are amino acids with aliphatic sidechains and P3' is any C-terminal residue.</text>
        <dbReference type="EC" id="3.4.26.1"/>
    </reaction>
</comment>
<reference evidence="15" key="1">
    <citation type="submission" date="2021-03" db="EMBL/GenBank/DDBJ databases">
        <authorList>
            <person name="Tran Van P."/>
        </authorList>
    </citation>
    <scope>NUCLEOTIDE SEQUENCE</scope>
</reference>
<organism evidence="15 16">
    <name type="scientific">Timema podura</name>
    <name type="common">Walking stick</name>
    <dbReference type="NCBI Taxonomy" id="61482"/>
    <lineage>
        <taxon>Eukaryota</taxon>
        <taxon>Metazoa</taxon>
        <taxon>Ecdysozoa</taxon>
        <taxon>Arthropoda</taxon>
        <taxon>Hexapoda</taxon>
        <taxon>Insecta</taxon>
        <taxon>Pterygota</taxon>
        <taxon>Neoptera</taxon>
        <taxon>Polyneoptera</taxon>
        <taxon>Phasmatodea</taxon>
        <taxon>Timematodea</taxon>
        <taxon>Timematoidea</taxon>
        <taxon>Timematidae</taxon>
        <taxon>Timema</taxon>
    </lineage>
</organism>
<dbReference type="PANTHER" id="PTHR13046:SF0">
    <property type="entry name" value="CAAX PRENYL PROTEASE 2"/>
    <property type="match status" value="1"/>
</dbReference>
<name>A0ABN7NDQ6_TIMPD</name>
<comment type="subcellular location">
    <subcellularLocation>
        <location evidence="1">Endoplasmic reticulum membrane</location>
        <topology evidence="1">Multi-pass membrane protein</topology>
    </subcellularLocation>
</comment>
<evidence type="ECO:0000256" key="3">
    <source>
        <dbReference type="ARBA" id="ARBA00022670"/>
    </source>
</evidence>
<evidence type="ECO:0000256" key="12">
    <source>
        <dbReference type="ARBA" id="ARBA00049763"/>
    </source>
</evidence>
<feature type="transmembrane region" description="Helical" evidence="13">
    <location>
        <begin position="63"/>
        <end position="84"/>
    </location>
</feature>
<comment type="similarity">
    <text evidence="2">Belongs to the peptidase U48 family.</text>
</comment>